<dbReference type="OrthoDB" id="270318at2759"/>
<comment type="caution">
    <text evidence="1">The sequence shown here is derived from an EMBL/GenBank/DDBJ whole genome shotgun (WGS) entry which is preliminary data.</text>
</comment>
<accession>A0A2Z6RBC8</accession>
<reference evidence="1 3" key="1">
    <citation type="submission" date="2017-11" db="EMBL/GenBank/DDBJ databases">
        <title>The genome of Rhizophagus clarus HR1 reveals common genetic basis of auxotrophy among arbuscular mycorrhizal fungi.</title>
        <authorList>
            <person name="Kobayashi Y."/>
        </authorList>
    </citation>
    <scope>NUCLEOTIDE SEQUENCE [LARGE SCALE GENOMIC DNA]</scope>
    <source>
        <strain evidence="1 3">HR1</strain>
    </source>
</reference>
<dbReference type="Proteomes" id="UP000615446">
    <property type="component" value="Unassembled WGS sequence"/>
</dbReference>
<dbReference type="STRING" id="94130.A0A2Z6RBC8"/>
<proteinExistence type="predicted"/>
<dbReference type="Proteomes" id="UP000247702">
    <property type="component" value="Unassembled WGS sequence"/>
</dbReference>
<protein>
    <recommendedName>
        <fullName evidence="4">F-box domain-containing protein</fullName>
    </recommendedName>
</protein>
<dbReference type="EMBL" id="BLAL01000066">
    <property type="protein sequence ID" value="GES83106.1"/>
    <property type="molecule type" value="Genomic_DNA"/>
</dbReference>
<evidence type="ECO:0008006" key="4">
    <source>
        <dbReference type="Google" id="ProtNLM"/>
    </source>
</evidence>
<organism evidence="1 3">
    <name type="scientific">Rhizophagus clarus</name>
    <dbReference type="NCBI Taxonomy" id="94130"/>
    <lineage>
        <taxon>Eukaryota</taxon>
        <taxon>Fungi</taxon>
        <taxon>Fungi incertae sedis</taxon>
        <taxon>Mucoromycota</taxon>
        <taxon>Glomeromycotina</taxon>
        <taxon>Glomeromycetes</taxon>
        <taxon>Glomerales</taxon>
        <taxon>Glomeraceae</taxon>
        <taxon>Rhizophagus</taxon>
    </lineage>
</organism>
<evidence type="ECO:0000313" key="2">
    <source>
        <dbReference type="EMBL" id="GES83106.1"/>
    </source>
</evidence>
<sequence length="353" mass="41675">MNSLYDELYIEIFKYINTPISLIITNRRWYNLSQDPHLRAEWLIYKYGRSHALFQAVRLNNFITLDVLQALLARNVVMSRYFIQRLLMCFGNQDQKLIELKVEYNVNQVNLRNREKKPWASDLQLSIFAKLIDEAFNLLKDQELAIKGNDMELFHFLSAGPLVINYAPQRLYQNIHHIEDLILNKKFIPFPPRPKLAYEDTIEEYPPRDGYENNRQLNVIARAIIIHPDLVKMWKSIGYYEICDDVNDLVIQGALLILFPFTPPNDWECPDVNLVVTRLKQFIDLGFKLTNIVIIDILRLFEHRLDEIGDLLMNSFQKIRNEPRSVIVNSCINDLNNPERNRNVLKFLNGRKN</sequence>
<dbReference type="AlphaFoldDB" id="A0A2Z6RBC8"/>
<evidence type="ECO:0000313" key="1">
    <source>
        <dbReference type="EMBL" id="GBB90026.1"/>
    </source>
</evidence>
<dbReference type="EMBL" id="BEXD01000768">
    <property type="protein sequence ID" value="GBB90026.1"/>
    <property type="molecule type" value="Genomic_DNA"/>
</dbReference>
<evidence type="ECO:0000313" key="3">
    <source>
        <dbReference type="Proteomes" id="UP000247702"/>
    </source>
</evidence>
<name>A0A2Z6RBC8_9GLOM</name>
<reference evidence="2" key="2">
    <citation type="submission" date="2019-10" db="EMBL/GenBank/DDBJ databases">
        <title>Conservation and host-specific expression of non-tandemly repeated heterogenous ribosome RNA gene in arbuscular mycorrhizal fungi.</title>
        <authorList>
            <person name="Maeda T."/>
            <person name="Kobayashi Y."/>
            <person name="Nakagawa T."/>
            <person name="Ezawa T."/>
            <person name="Yamaguchi K."/>
            <person name="Bino T."/>
            <person name="Nishimoto Y."/>
            <person name="Shigenobu S."/>
            <person name="Kawaguchi M."/>
        </authorList>
    </citation>
    <scope>NUCLEOTIDE SEQUENCE</scope>
    <source>
        <strain evidence="2">HR1</strain>
    </source>
</reference>
<gene>
    <name evidence="2" type="ORF">RCL2_001026900</name>
    <name evidence="1" type="ORF">RclHR1_01690011</name>
</gene>
<keyword evidence="3" id="KW-1185">Reference proteome</keyword>